<dbReference type="GO" id="GO:0004371">
    <property type="term" value="F:glycerone kinase activity"/>
    <property type="evidence" value="ECO:0007669"/>
    <property type="project" value="InterPro"/>
</dbReference>
<reference evidence="2 3" key="1">
    <citation type="journal article" date="2022" name="ISME Commun">
        <title>Vulcanimicrobium alpinus gen. nov. sp. nov., the first cultivated representative of the candidate phylum 'Eremiobacterota', is a metabolically versatile aerobic anoxygenic phototroph.</title>
        <authorList>
            <person name="Yabe S."/>
            <person name="Muto K."/>
            <person name="Abe K."/>
            <person name="Yokota A."/>
            <person name="Staudigel H."/>
            <person name="Tebo B.M."/>
        </authorList>
    </citation>
    <scope>NUCLEOTIDE SEQUENCE [LARGE SCALE GENOMIC DNA]</scope>
    <source>
        <strain evidence="2 3">WC8-2</strain>
    </source>
</reference>
<dbReference type="NCBIfam" id="TIGR03599">
    <property type="entry name" value="YloV"/>
    <property type="match status" value="1"/>
</dbReference>
<dbReference type="Gene3D" id="1.25.40.340">
    <property type="match status" value="1"/>
</dbReference>
<accession>A0AAN1XVD0</accession>
<dbReference type="KEGG" id="vab:WPS_14140"/>
<feature type="domain" description="DhaL" evidence="1">
    <location>
        <begin position="9"/>
        <end position="201"/>
    </location>
</feature>
<evidence type="ECO:0000313" key="3">
    <source>
        <dbReference type="Proteomes" id="UP001317532"/>
    </source>
</evidence>
<dbReference type="SUPFAM" id="SSF101473">
    <property type="entry name" value="DhaL-like"/>
    <property type="match status" value="1"/>
</dbReference>
<dbReference type="AlphaFoldDB" id="A0AAN1XVD0"/>
<dbReference type="Pfam" id="PF21645">
    <property type="entry name" value="FakA-like_M"/>
    <property type="match status" value="1"/>
</dbReference>
<dbReference type="EMBL" id="AP025523">
    <property type="protein sequence ID" value="BDE06138.1"/>
    <property type="molecule type" value="Genomic_DNA"/>
</dbReference>
<dbReference type="InterPro" id="IPR036117">
    <property type="entry name" value="DhaL_dom_sf"/>
</dbReference>
<dbReference type="InterPro" id="IPR004007">
    <property type="entry name" value="DhaL_dom"/>
</dbReference>
<keyword evidence="3" id="KW-1185">Reference proteome</keyword>
<dbReference type="SMART" id="SM01121">
    <property type="entry name" value="Dak1_2"/>
    <property type="match status" value="1"/>
</dbReference>
<dbReference type="InterPro" id="IPR050270">
    <property type="entry name" value="DegV_domain_contain"/>
</dbReference>
<dbReference type="Pfam" id="PF13684">
    <property type="entry name" value="FakA-like_C"/>
    <property type="match status" value="1"/>
</dbReference>
<proteinExistence type="predicted"/>
<dbReference type="InterPro" id="IPR033470">
    <property type="entry name" value="FakA-like_C"/>
</dbReference>
<evidence type="ECO:0000259" key="1">
    <source>
        <dbReference type="PROSITE" id="PS51480"/>
    </source>
</evidence>
<sequence length="529" mass="56248">MAVTHLDGRAFERFVAAGTYFLRKYRGVLNDLNVFPVPDGDTGSNMFLTAKAALREASKVRDQELSTVAAAAANGSLLGARGNSGVILSQMLRGFSHSVRHRSSIDTFQLSLAMKEAVAAARAALTKPVEGTILTVAGAAADEAYRLAVREPDFYRLANAVLRAANDALERTPEQLPALKEAGVVDSGGAGFCYFLEGALRFLPEATVRATAFPRRPTRSAVFTRRQAVGEYRFCTEFVLEDANVEAYPLRDQLEKLGDSLLVIGAKPTIKVHVHTAEPETVKAIAARYGAVTRWKVEDMARQHTLLVVDAPLRPVGIAAVVAGPGFDRIARELGADVTIPTPAGANPSVQDLLVAANAALASTVYLLPNDSNVALAAREVPALTDKRVVIVPTRDPVAGLAMLLRLAGADEPVAFDRLTAALEEVRSASVFFAGKDSSVGGVAVQRGAPTASIGGRLITAPALNDLIVETAAQLGAGDGGLITLYYGNAQKERDAQRLAATLAERFAGIEVEYYYGGQPAIEYWISYE</sequence>
<dbReference type="SMART" id="SM01120">
    <property type="entry name" value="Dak2"/>
    <property type="match status" value="1"/>
</dbReference>
<dbReference type="InterPro" id="IPR019986">
    <property type="entry name" value="YloV-like"/>
</dbReference>
<dbReference type="PROSITE" id="PS51480">
    <property type="entry name" value="DHAL"/>
    <property type="match status" value="1"/>
</dbReference>
<dbReference type="PANTHER" id="PTHR33434:SF4">
    <property type="entry name" value="PHOSPHATASE PROTEIN"/>
    <property type="match status" value="1"/>
</dbReference>
<dbReference type="RefSeq" id="WP_317997125.1">
    <property type="nucleotide sequence ID" value="NZ_AP025523.1"/>
</dbReference>
<protein>
    <submittedName>
        <fullName evidence="2">Phosphatase</fullName>
    </submittedName>
</protein>
<organism evidence="2 3">
    <name type="scientific">Vulcanimicrobium alpinum</name>
    <dbReference type="NCBI Taxonomy" id="3016050"/>
    <lineage>
        <taxon>Bacteria</taxon>
        <taxon>Bacillati</taxon>
        <taxon>Vulcanimicrobiota</taxon>
        <taxon>Vulcanimicrobiia</taxon>
        <taxon>Vulcanimicrobiales</taxon>
        <taxon>Vulcanimicrobiaceae</taxon>
        <taxon>Vulcanimicrobium</taxon>
    </lineage>
</organism>
<dbReference type="GO" id="GO:0006071">
    <property type="term" value="P:glycerol metabolic process"/>
    <property type="evidence" value="ECO:0007669"/>
    <property type="project" value="InterPro"/>
</dbReference>
<gene>
    <name evidence="2" type="ORF">WPS_14140</name>
</gene>
<dbReference type="PANTHER" id="PTHR33434">
    <property type="entry name" value="DEGV DOMAIN-CONTAINING PROTEIN DR_1986-RELATED"/>
    <property type="match status" value="1"/>
</dbReference>
<name>A0AAN1XVD0_UNVUL</name>
<evidence type="ECO:0000313" key="2">
    <source>
        <dbReference type="EMBL" id="BDE06138.1"/>
    </source>
</evidence>
<dbReference type="Pfam" id="PF02734">
    <property type="entry name" value="Dak2"/>
    <property type="match status" value="1"/>
</dbReference>
<dbReference type="InterPro" id="IPR048394">
    <property type="entry name" value="FakA-like_M"/>
</dbReference>
<dbReference type="Proteomes" id="UP001317532">
    <property type="component" value="Chromosome"/>
</dbReference>